<sequence>MSSQAGSSSSAENPAAEGLPTDDVVRTWDSEDLHKWLTSITPPPLGKQEGTKNAFLDAETDGPCFLDAASQRKRPRSSSPIQSLDSKSKKPRVAADSGIDIPVAQASGEALITKGNLQSVEELAAANSHAAVHKLADKDTGR</sequence>
<dbReference type="EMBL" id="ML121572">
    <property type="protein sequence ID" value="RPB20416.1"/>
    <property type="molecule type" value="Genomic_DNA"/>
</dbReference>
<accession>A0A3N4LCJ7</accession>
<dbReference type="AlphaFoldDB" id="A0A3N4LCJ7"/>
<evidence type="ECO:0000256" key="1">
    <source>
        <dbReference type="SAM" id="MobiDB-lite"/>
    </source>
</evidence>
<feature type="compositionally biased region" description="Basic and acidic residues" evidence="1">
    <location>
        <begin position="23"/>
        <end position="35"/>
    </location>
</feature>
<feature type="compositionally biased region" description="Low complexity" evidence="1">
    <location>
        <begin position="1"/>
        <end position="11"/>
    </location>
</feature>
<feature type="region of interest" description="Disordered" evidence="1">
    <location>
        <begin position="1"/>
        <end position="96"/>
    </location>
</feature>
<organism evidence="2 3">
    <name type="scientific">Terfezia boudieri ATCC MYA-4762</name>
    <dbReference type="NCBI Taxonomy" id="1051890"/>
    <lineage>
        <taxon>Eukaryota</taxon>
        <taxon>Fungi</taxon>
        <taxon>Dikarya</taxon>
        <taxon>Ascomycota</taxon>
        <taxon>Pezizomycotina</taxon>
        <taxon>Pezizomycetes</taxon>
        <taxon>Pezizales</taxon>
        <taxon>Pezizaceae</taxon>
        <taxon>Terfezia</taxon>
    </lineage>
</organism>
<reference evidence="2 3" key="1">
    <citation type="journal article" date="2018" name="Nat. Ecol. Evol.">
        <title>Pezizomycetes genomes reveal the molecular basis of ectomycorrhizal truffle lifestyle.</title>
        <authorList>
            <person name="Murat C."/>
            <person name="Payen T."/>
            <person name="Noel B."/>
            <person name="Kuo A."/>
            <person name="Morin E."/>
            <person name="Chen J."/>
            <person name="Kohler A."/>
            <person name="Krizsan K."/>
            <person name="Balestrini R."/>
            <person name="Da Silva C."/>
            <person name="Montanini B."/>
            <person name="Hainaut M."/>
            <person name="Levati E."/>
            <person name="Barry K.W."/>
            <person name="Belfiori B."/>
            <person name="Cichocki N."/>
            <person name="Clum A."/>
            <person name="Dockter R.B."/>
            <person name="Fauchery L."/>
            <person name="Guy J."/>
            <person name="Iotti M."/>
            <person name="Le Tacon F."/>
            <person name="Lindquist E.A."/>
            <person name="Lipzen A."/>
            <person name="Malagnac F."/>
            <person name="Mello A."/>
            <person name="Molinier V."/>
            <person name="Miyauchi S."/>
            <person name="Poulain J."/>
            <person name="Riccioni C."/>
            <person name="Rubini A."/>
            <person name="Sitrit Y."/>
            <person name="Splivallo R."/>
            <person name="Traeger S."/>
            <person name="Wang M."/>
            <person name="Zifcakova L."/>
            <person name="Wipf D."/>
            <person name="Zambonelli A."/>
            <person name="Paolocci F."/>
            <person name="Nowrousian M."/>
            <person name="Ottonello S."/>
            <person name="Baldrian P."/>
            <person name="Spatafora J.W."/>
            <person name="Henrissat B."/>
            <person name="Nagy L.G."/>
            <person name="Aury J.M."/>
            <person name="Wincker P."/>
            <person name="Grigoriev I.V."/>
            <person name="Bonfante P."/>
            <person name="Martin F.M."/>
        </authorList>
    </citation>
    <scope>NUCLEOTIDE SEQUENCE [LARGE SCALE GENOMIC DNA]</scope>
    <source>
        <strain evidence="2 3">ATCC MYA-4762</strain>
    </source>
</reference>
<proteinExistence type="predicted"/>
<dbReference type="InParanoid" id="A0A3N4LCJ7"/>
<name>A0A3N4LCJ7_9PEZI</name>
<evidence type="ECO:0000313" key="3">
    <source>
        <dbReference type="Proteomes" id="UP000267821"/>
    </source>
</evidence>
<dbReference type="Proteomes" id="UP000267821">
    <property type="component" value="Unassembled WGS sequence"/>
</dbReference>
<keyword evidence="3" id="KW-1185">Reference proteome</keyword>
<gene>
    <name evidence="2" type="ORF">L211DRAFT_852370</name>
</gene>
<protein>
    <submittedName>
        <fullName evidence="2">Uncharacterized protein</fullName>
    </submittedName>
</protein>
<evidence type="ECO:0000313" key="2">
    <source>
        <dbReference type="EMBL" id="RPB20416.1"/>
    </source>
</evidence>